<feature type="coiled-coil region" evidence="1">
    <location>
        <begin position="133"/>
        <end position="160"/>
    </location>
</feature>
<keyword evidence="1" id="KW-0175">Coiled coil</keyword>
<evidence type="ECO:0000313" key="3">
    <source>
        <dbReference type="Proteomes" id="UP000309170"/>
    </source>
</evidence>
<dbReference type="EMBL" id="SZNT01000495">
    <property type="protein sequence ID" value="TKH07592.1"/>
    <property type="molecule type" value="Genomic_DNA"/>
</dbReference>
<organism evidence="2 3">
    <name type="scientific">Peribacillus simplex</name>
    <dbReference type="NCBI Taxonomy" id="1478"/>
    <lineage>
        <taxon>Bacteria</taxon>
        <taxon>Bacillati</taxon>
        <taxon>Bacillota</taxon>
        <taxon>Bacilli</taxon>
        <taxon>Bacillales</taxon>
        <taxon>Bacillaceae</taxon>
        <taxon>Peribacillus</taxon>
    </lineage>
</organism>
<dbReference type="InterPro" id="IPR011335">
    <property type="entry name" value="Restrct_endonuc-II-like"/>
</dbReference>
<evidence type="ECO:0000313" key="2">
    <source>
        <dbReference type="EMBL" id="TKH07592.1"/>
    </source>
</evidence>
<accession>A0A9X9EQI8</accession>
<evidence type="ECO:0000256" key="1">
    <source>
        <dbReference type="SAM" id="Coils"/>
    </source>
</evidence>
<evidence type="ECO:0008006" key="4">
    <source>
        <dbReference type="Google" id="ProtNLM"/>
    </source>
</evidence>
<dbReference type="AlphaFoldDB" id="A0A9X9EQI8"/>
<dbReference type="SUPFAM" id="SSF52980">
    <property type="entry name" value="Restriction endonuclease-like"/>
    <property type="match status" value="1"/>
</dbReference>
<comment type="caution">
    <text evidence="2">The sequence shown here is derived from an EMBL/GenBank/DDBJ whole genome shotgun (WGS) entry which is preliminary data.</text>
</comment>
<name>A0A9X9EQI8_9BACI</name>
<dbReference type="RefSeq" id="WP_137024502.1">
    <property type="nucleotide sequence ID" value="NZ_SZNT01000495.1"/>
</dbReference>
<proteinExistence type="predicted"/>
<dbReference type="Proteomes" id="UP000309170">
    <property type="component" value="Unassembled WGS sequence"/>
</dbReference>
<gene>
    <name evidence="2" type="ORF">FC678_22625</name>
</gene>
<reference evidence="2 3" key="1">
    <citation type="journal article" date="2019" name="Environ. Microbiol.">
        <title>An active ?-lactamase is a part of an orchestrated cell wall stress resistance network of Bacillus subtilis and related rhizosphere species.</title>
        <authorList>
            <person name="Bucher T."/>
            <person name="Keren-Paz A."/>
            <person name="Hausser J."/>
            <person name="Olender T."/>
            <person name="Cytryn E."/>
            <person name="Kolodkin-Gal I."/>
        </authorList>
    </citation>
    <scope>NUCLEOTIDE SEQUENCE [LARGE SCALE GENOMIC DNA]</scope>
    <source>
        <strain evidence="2 3">I4</strain>
    </source>
</reference>
<protein>
    <recommendedName>
        <fullName evidence="4">Restriction endonuclease type IV Mrr domain-containing protein</fullName>
    </recommendedName>
</protein>
<sequence>MAKKVISPAAINALKEALTCVYWYKRDLRSYLLHSVREPNILGRLNWGDVKRNIVSDFVDFLAENQETYKEELLYLMSDIVKMNDFSHLERLEDGKEKATKAKESVKALGKLFTTHENYISEQTKIEERRKKAQLIQGKKQAVNKKLRELNQKYIQLLTSTNSQSRGYELEKIVKELFTLYDLDPKSSFRIQGEQLDGAFTFDNTDYIFEAKWQKELTGIQDLDAFSGKLSRKLENTLGLFLSINGFSETAVIAHSTGRRTMILMDGSDLMAVLDSRIDLQQMLLLKRRHASQTGNIYLRSHEIMLL</sequence>